<evidence type="ECO:0000313" key="2">
    <source>
        <dbReference type="Proteomes" id="UP000094526"/>
    </source>
</evidence>
<sequence>MSFNRAAAMVAGSHITSHIVEASQHALKYASSGAATTQKVIIDHGPKAATSAAAWTVENPGVAVCAVVGTAGVALMAAPALASVPILSAVGFGAGGVQAGTLAATIQGGIGNVVAGSGFAIAQSAGAGGAGLAVVNGAAQICGGVITAGVGGVAWLKSKM</sequence>
<proteinExistence type="predicted"/>
<reference evidence="2" key="1">
    <citation type="submission" date="2015-07" db="EMBL/GenBank/DDBJ databases">
        <authorList>
            <person name="Teixeira M.M."/>
            <person name="Souza R.C."/>
            <person name="Almeida L.G."/>
            <person name="Vicente V.A."/>
            <person name="de Hoog S."/>
            <person name="Bocca A.L."/>
            <person name="de Almeida S.R."/>
            <person name="Vasconcelos A.T."/>
            <person name="Felipe M.S."/>
        </authorList>
    </citation>
    <scope>NUCLEOTIDE SEQUENCE [LARGE SCALE GENOMIC DNA]</scope>
    <source>
        <strain evidence="2">KSF</strain>
    </source>
</reference>
<gene>
    <name evidence="1" type="ORF">CLCR_01323</name>
</gene>
<dbReference type="Gene3D" id="6.10.110.10">
    <property type="match status" value="1"/>
</dbReference>
<organism evidence="1 2">
    <name type="scientific">Cladophialophora carrionii</name>
    <dbReference type="NCBI Taxonomy" id="86049"/>
    <lineage>
        <taxon>Eukaryota</taxon>
        <taxon>Fungi</taxon>
        <taxon>Dikarya</taxon>
        <taxon>Ascomycota</taxon>
        <taxon>Pezizomycotina</taxon>
        <taxon>Eurotiomycetes</taxon>
        <taxon>Chaetothyriomycetidae</taxon>
        <taxon>Chaetothyriales</taxon>
        <taxon>Herpotrichiellaceae</taxon>
        <taxon>Cladophialophora</taxon>
    </lineage>
</organism>
<protein>
    <submittedName>
        <fullName evidence="1">Uncharacterized protein</fullName>
    </submittedName>
</protein>
<evidence type="ECO:0000313" key="1">
    <source>
        <dbReference type="EMBL" id="OCT46409.1"/>
    </source>
</evidence>
<dbReference type="EMBL" id="LGRB01000016">
    <property type="protein sequence ID" value="OCT46409.1"/>
    <property type="molecule type" value="Genomic_DNA"/>
</dbReference>
<dbReference type="Proteomes" id="UP000094526">
    <property type="component" value="Unassembled WGS sequence"/>
</dbReference>
<dbReference type="eggNOG" id="ENOG502SCCP">
    <property type="taxonomic scope" value="Eukaryota"/>
</dbReference>
<dbReference type="InterPro" id="IPR038213">
    <property type="entry name" value="IFI6/IFI27-like_sf"/>
</dbReference>
<dbReference type="OrthoDB" id="10560323at2759"/>
<name>A0A1C1CD32_9EURO</name>
<dbReference type="STRING" id="86049.A0A1C1CD32"/>
<accession>A0A1C1CD32</accession>
<keyword evidence="2" id="KW-1185">Reference proteome</keyword>
<dbReference type="AlphaFoldDB" id="A0A1C1CD32"/>
<dbReference type="VEuPathDB" id="FungiDB:CLCR_01323"/>
<comment type="caution">
    <text evidence="1">The sequence shown here is derived from an EMBL/GenBank/DDBJ whole genome shotgun (WGS) entry which is preliminary data.</text>
</comment>